<dbReference type="SUPFAM" id="SSF141729">
    <property type="entry name" value="FimD N-terminal domain-like"/>
    <property type="match status" value="1"/>
</dbReference>
<comment type="caution">
    <text evidence="13">The sequence shown here is derived from an EMBL/GenBank/DDBJ whole genome shotgun (WGS) entry which is preliminary data.</text>
</comment>
<dbReference type="Pfam" id="PF00577">
    <property type="entry name" value="Usher"/>
    <property type="match status" value="1"/>
</dbReference>
<dbReference type="InterPro" id="IPR025949">
    <property type="entry name" value="PapC-like_C"/>
</dbReference>
<evidence type="ECO:0000256" key="9">
    <source>
        <dbReference type="ARBA" id="ARBA00023237"/>
    </source>
</evidence>
<keyword evidence="9 10" id="KW-0998">Cell outer membrane</keyword>
<evidence type="ECO:0000256" key="4">
    <source>
        <dbReference type="ARBA" id="ARBA00022452"/>
    </source>
</evidence>
<evidence type="ECO:0000259" key="11">
    <source>
        <dbReference type="Pfam" id="PF13953"/>
    </source>
</evidence>
<keyword evidence="4" id="KW-1134">Transmembrane beta strand</keyword>
<reference evidence="13 14" key="1">
    <citation type="submission" date="2018-06" db="EMBL/GenBank/DDBJ databases">
        <authorList>
            <consortium name="Pathogen Informatics"/>
            <person name="Doyle S."/>
        </authorList>
    </citation>
    <scope>NUCLEOTIDE SEQUENCE [LARGE SCALE GENOMIC DNA]</scope>
    <source>
        <strain evidence="14">NCTC 9529</strain>
    </source>
</reference>
<proteinExistence type="inferred from homology"/>
<evidence type="ECO:0000256" key="7">
    <source>
        <dbReference type="ARBA" id="ARBA00022729"/>
    </source>
</evidence>
<keyword evidence="14" id="KW-1185">Reference proteome</keyword>
<keyword evidence="3 10" id="KW-0813">Transport</keyword>
<dbReference type="InterPro" id="IPR037224">
    <property type="entry name" value="PapC_N_sf"/>
</dbReference>
<dbReference type="Proteomes" id="UP000254849">
    <property type="component" value="Unassembled WGS sequence"/>
</dbReference>
<keyword evidence="8 10" id="KW-0472">Membrane</keyword>
<evidence type="ECO:0000313" key="13">
    <source>
        <dbReference type="EMBL" id="STD03592.1"/>
    </source>
</evidence>
<evidence type="ECO:0000256" key="8">
    <source>
        <dbReference type="ARBA" id="ARBA00023136"/>
    </source>
</evidence>
<dbReference type="PANTHER" id="PTHR30451:SF21">
    <property type="entry name" value="FIMBRIAL USHER DOMAIN-CONTAINING PROTEIN YDET-RELATED"/>
    <property type="match status" value="1"/>
</dbReference>
<feature type="domain" description="PapC N-terminal" evidence="12">
    <location>
        <begin position="66"/>
        <end position="213"/>
    </location>
</feature>
<dbReference type="Gene3D" id="2.60.40.3110">
    <property type="match status" value="1"/>
</dbReference>
<dbReference type="EMBL" id="UFYH01000001">
    <property type="protein sequence ID" value="STD03592.1"/>
    <property type="molecule type" value="Genomic_DNA"/>
</dbReference>
<evidence type="ECO:0000259" key="12">
    <source>
        <dbReference type="Pfam" id="PF13954"/>
    </source>
</evidence>
<evidence type="ECO:0000256" key="3">
    <source>
        <dbReference type="ARBA" id="ARBA00022448"/>
    </source>
</evidence>
<dbReference type="InterPro" id="IPR000015">
    <property type="entry name" value="Fimb_usher"/>
</dbReference>
<protein>
    <submittedName>
        <fullName evidence="13">Outer membrane usher protein fimD</fullName>
    </submittedName>
</protein>
<sequence length="878" mass="94737">MISAPLVKTGPKRFNATSSHYFINTVIIMPLNKARRPGLFHARRLALAIACICTGLSLASARADDYFNPALLDIDNPNQEKTDLSLYEKGPGLAPGKYRVDIYVNNNRIDTREVTFTLATAADGSSTLQPCLTPEDLKSFGIETDRFDTLRAPAQCADLSAIPSASAHFNVGRQQLQLSIPQSALGQAPRGYIPPEAFNEGINALLLNYSVNGSRQKSLASGTQDSSDLYANLRPGLNLGPWRLRNYSTWRHSDDDKETEKAFSSVYTYAQRDIITLKSALTLGQSSSPADVFDSIPFTGAQIASDDDMLPDGLRGYAPVVHGIARSNAQVIIRQNGYVISQNNVAPGAFEINDLYPSGGSGDLNVTVKESDGSEQHFVVPYASVPVLQREGRLKYSLTGGRYRSYDDEVLPTPFIQGSAIYGLPHGFTLYGGIQASQPYHALAAGVGENLGKFGALSLDMTEATSTQTPGEKHTGRSWRVRYSKDLPLTGATLSVAGYRFSSENYYGMQEVFDALRADNQWNNPLRRRQRTELTLEQPLGDALGSLNVSLLKENYWDSRQAMASLSLGYNNSWHSISYGLNYSLNRNTTGTTGDNAIRQNDRVLSFTLSVPLERWLPDTWANYSLNNSKQGATQNVGMNGTALAGDNLNWNIQQSHNSQGQANSTSLNADYKGAYGEASAGYGQDSNQRQIHYGFQGGIIAHAHGVTFGQPMGETVALVEAPGASGTAIANQTGIATDSHGYTIVPFVSPYRRNAIALDTETLPADADVTQAVQTVTPTRGAVVRARFDTRTGARALMTLARADGHPVPFGATATADDAAQAFIVGEDGQVYLTGLKAEGTLQVSWGKDASQHCSAIWHLPPANAAGPFITLSAQCV</sequence>
<comment type="subcellular location">
    <subcellularLocation>
        <location evidence="1 10">Cell outer membrane</location>
        <topology evidence="1 10">Multi-pass membrane protein</topology>
    </subcellularLocation>
</comment>
<keyword evidence="7" id="KW-0732">Signal</keyword>
<keyword evidence="6 10" id="KW-0812">Transmembrane</keyword>
<dbReference type="InterPro" id="IPR043142">
    <property type="entry name" value="PapC-like_C_sf"/>
</dbReference>
<dbReference type="Pfam" id="PF13953">
    <property type="entry name" value="PapC_C"/>
    <property type="match status" value="1"/>
</dbReference>
<dbReference type="InterPro" id="IPR042186">
    <property type="entry name" value="FimD_plug_dom"/>
</dbReference>
<accession>A0ABY1W036</accession>
<evidence type="ECO:0000313" key="14">
    <source>
        <dbReference type="Proteomes" id="UP000254849"/>
    </source>
</evidence>
<name>A0ABY1W036_9ENTR</name>
<evidence type="ECO:0000256" key="2">
    <source>
        <dbReference type="ARBA" id="ARBA00008064"/>
    </source>
</evidence>
<dbReference type="InterPro" id="IPR025885">
    <property type="entry name" value="PapC_N"/>
</dbReference>
<gene>
    <name evidence="13" type="primary">fimD_1</name>
    <name evidence="13" type="ORF">NCTC9529_01325</name>
</gene>
<evidence type="ECO:0000256" key="5">
    <source>
        <dbReference type="ARBA" id="ARBA00022558"/>
    </source>
</evidence>
<evidence type="ECO:0000256" key="1">
    <source>
        <dbReference type="ARBA" id="ARBA00004571"/>
    </source>
</evidence>
<feature type="domain" description="PapC-like C-terminal" evidence="11">
    <location>
        <begin position="798"/>
        <end position="862"/>
    </location>
</feature>
<dbReference type="Gene3D" id="2.60.40.2070">
    <property type="match status" value="1"/>
</dbReference>
<evidence type="ECO:0000256" key="6">
    <source>
        <dbReference type="ARBA" id="ARBA00022692"/>
    </source>
</evidence>
<dbReference type="Pfam" id="PF13954">
    <property type="entry name" value="PapC_N"/>
    <property type="match status" value="1"/>
</dbReference>
<dbReference type="Gene3D" id="2.60.40.2610">
    <property type="entry name" value="Outer membrane usher protein FimD, plug domain"/>
    <property type="match status" value="1"/>
</dbReference>
<keyword evidence="5 10" id="KW-1029">Fimbrium biogenesis</keyword>
<evidence type="ECO:0000256" key="10">
    <source>
        <dbReference type="RuleBase" id="RU003884"/>
    </source>
</evidence>
<organism evidence="13 14">
    <name type="scientific">Cronobacter universalis NCTC 9529</name>
    <dbReference type="NCBI Taxonomy" id="1074000"/>
    <lineage>
        <taxon>Bacteria</taxon>
        <taxon>Pseudomonadati</taxon>
        <taxon>Pseudomonadota</taxon>
        <taxon>Gammaproteobacteria</taxon>
        <taxon>Enterobacterales</taxon>
        <taxon>Enterobacteriaceae</taxon>
        <taxon>Cronobacter</taxon>
    </lineage>
</organism>
<dbReference type="InterPro" id="IPR018030">
    <property type="entry name" value="Fimbrial_membr_usher_CS"/>
</dbReference>
<dbReference type="PANTHER" id="PTHR30451">
    <property type="entry name" value="OUTER MEMBRANE USHER PROTEIN"/>
    <property type="match status" value="1"/>
</dbReference>
<dbReference type="Gene3D" id="3.10.20.410">
    <property type="match status" value="1"/>
</dbReference>
<comment type="similarity">
    <text evidence="2 10">Belongs to the fimbrial export usher family.</text>
</comment>
<dbReference type="PROSITE" id="PS01151">
    <property type="entry name" value="FIMBRIAL_USHER"/>
    <property type="match status" value="1"/>
</dbReference>